<feature type="chain" id="PRO_5040799798" description="GPI anchored protein" evidence="3">
    <location>
        <begin position="21"/>
        <end position="225"/>
    </location>
</feature>
<dbReference type="Proteomes" id="UP001146351">
    <property type="component" value="Unassembled WGS sequence"/>
</dbReference>
<dbReference type="EMBL" id="JAPQKO010000003">
    <property type="protein sequence ID" value="KAJ5172451.1"/>
    <property type="molecule type" value="Genomic_DNA"/>
</dbReference>
<name>A0A9W9LRA6_9EURO</name>
<evidence type="ECO:0000256" key="3">
    <source>
        <dbReference type="SAM" id="SignalP"/>
    </source>
</evidence>
<dbReference type="OrthoDB" id="5419608at2759"/>
<proteinExistence type="predicted"/>
<evidence type="ECO:0008006" key="6">
    <source>
        <dbReference type="Google" id="ProtNLM"/>
    </source>
</evidence>
<keyword evidence="3" id="KW-0732">Signal</keyword>
<gene>
    <name evidence="4" type="ORF">N7492_005044</name>
</gene>
<keyword evidence="2" id="KW-0472">Membrane</keyword>
<feature type="signal peptide" evidence="3">
    <location>
        <begin position="1"/>
        <end position="20"/>
    </location>
</feature>
<comment type="caution">
    <text evidence="4">The sequence shown here is derived from an EMBL/GenBank/DDBJ whole genome shotgun (WGS) entry which is preliminary data.</text>
</comment>
<evidence type="ECO:0000256" key="1">
    <source>
        <dbReference type="SAM" id="MobiDB-lite"/>
    </source>
</evidence>
<feature type="transmembrane region" description="Helical" evidence="2">
    <location>
        <begin position="201"/>
        <end position="224"/>
    </location>
</feature>
<reference evidence="4" key="1">
    <citation type="submission" date="2022-11" db="EMBL/GenBank/DDBJ databases">
        <authorList>
            <person name="Petersen C."/>
        </authorList>
    </citation>
    <scope>NUCLEOTIDE SEQUENCE</scope>
    <source>
        <strain evidence="4">IBT 21917</strain>
    </source>
</reference>
<sequence length="225" mass="22643">MQFKTISAVSALFLLAPALASPVATESASLDNGVAYNDDSLDLPVYSDDYDASDVYDIFESIPTSIREVLATAIPVSWYYDLLDPVSRSSIVSEISQGVYPDWYNALPTSVLAWVSSVATQGEDFAFGAATATASPIGSASTSSATAVTSARATSASITAAPSTQTQSSSQSVSTSASSETASESASSSASVTPSTSTGRAAIATGSAAMSFAGAVGLLGLAIAL</sequence>
<accession>A0A9W9LRA6</accession>
<evidence type="ECO:0000313" key="5">
    <source>
        <dbReference type="Proteomes" id="UP001146351"/>
    </source>
</evidence>
<keyword evidence="2" id="KW-0812">Transmembrane</keyword>
<keyword evidence="5" id="KW-1185">Reference proteome</keyword>
<evidence type="ECO:0000256" key="2">
    <source>
        <dbReference type="SAM" id="Phobius"/>
    </source>
</evidence>
<protein>
    <recommendedName>
        <fullName evidence="6">GPI anchored protein</fullName>
    </recommendedName>
</protein>
<evidence type="ECO:0000313" key="4">
    <source>
        <dbReference type="EMBL" id="KAJ5172451.1"/>
    </source>
</evidence>
<keyword evidence="2" id="KW-1133">Transmembrane helix</keyword>
<feature type="region of interest" description="Disordered" evidence="1">
    <location>
        <begin position="159"/>
        <end position="197"/>
    </location>
</feature>
<organism evidence="4 5">
    <name type="scientific">Penicillium capsulatum</name>
    <dbReference type="NCBI Taxonomy" id="69766"/>
    <lineage>
        <taxon>Eukaryota</taxon>
        <taxon>Fungi</taxon>
        <taxon>Dikarya</taxon>
        <taxon>Ascomycota</taxon>
        <taxon>Pezizomycotina</taxon>
        <taxon>Eurotiomycetes</taxon>
        <taxon>Eurotiomycetidae</taxon>
        <taxon>Eurotiales</taxon>
        <taxon>Aspergillaceae</taxon>
        <taxon>Penicillium</taxon>
    </lineage>
</organism>
<dbReference type="AlphaFoldDB" id="A0A9W9LRA6"/>
<reference evidence="4" key="2">
    <citation type="journal article" date="2023" name="IMA Fungus">
        <title>Comparative genomic study of the Penicillium genus elucidates a diverse pangenome and 15 lateral gene transfer events.</title>
        <authorList>
            <person name="Petersen C."/>
            <person name="Sorensen T."/>
            <person name="Nielsen M.R."/>
            <person name="Sondergaard T.E."/>
            <person name="Sorensen J.L."/>
            <person name="Fitzpatrick D.A."/>
            <person name="Frisvad J.C."/>
            <person name="Nielsen K.L."/>
        </authorList>
    </citation>
    <scope>NUCLEOTIDE SEQUENCE</scope>
    <source>
        <strain evidence="4">IBT 21917</strain>
    </source>
</reference>